<dbReference type="SUPFAM" id="SSF52172">
    <property type="entry name" value="CheY-like"/>
    <property type="match status" value="1"/>
</dbReference>
<keyword evidence="6" id="KW-1185">Reference proteome</keyword>
<dbReference type="GO" id="GO:0000160">
    <property type="term" value="P:phosphorelay signal transduction system"/>
    <property type="evidence" value="ECO:0007669"/>
    <property type="project" value="InterPro"/>
</dbReference>
<dbReference type="PANTHER" id="PTHR45566:SF1">
    <property type="entry name" value="HTH-TYPE TRANSCRIPTIONAL REGULATOR YHJB-RELATED"/>
    <property type="match status" value="1"/>
</dbReference>
<keyword evidence="1 2" id="KW-0597">Phosphoprotein</keyword>
<reference evidence="5 6" key="1">
    <citation type="submission" date="2016-01" db="EMBL/GenBank/DDBJ databases">
        <title>Genome sequence of the acidophilic iron oxidising Ferrovum strain Z-31.</title>
        <authorList>
            <person name="Poehlein A."/>
            <person name="Ullrich S.R."/>
            <person name="Schloemann M."/>
            <person name="Muehling M."/>
            <person name="Daniel R."/>
        </authorList>
    </citation>
    <scope>NUCLEOTIDE SEQUENCE [LARGE SCALE GENOMIC DNA]</scope>
    <source>
        <strain evidence="5 6">Z-31</strain>
    </source>
</reference>
<dbReference type="PATRIC" id="fig|1789004.3.peg.1614"/>
<dbReference type="EMBL" id="LRRD01000033">
    <property type="protein sequence ID" value="KXW57877.1"/>
    <property type="molecule type" value="Genomic_DNA"/>
</dbReference>
<dbReference type="PROSITE" id="PS50043">
    <property type="entry name" value="HTH_LUXR_2"/>
    <property type="match status" value="1"/>
</dbReference>
<dbReference type="PRINTS" id="PR00038">
    <property type="entry name" value="HTHLUXR"/>
</dbReference>
<name>A0A149VXD3_9PROT</name>
<dbReference type="InterPro" id="IPR001789">
    <property type="entry name" value="Sig_transdc_resp-reg_receiver"/>
</dbReference>
<proteinExistence type="predicted"/>
<dbReference type="GO" id="GO:0006355">
    <property type="term" value="P:regulation of DNA-templated transcription"/>
    <property type="evidence" value="ECO:0007669"/>
    <property type="project" value="InterPro"/>
</dbReference>
<dbReference type="Pfam" id="PF00072">
    <property type="entry name" value="Response_reg"/>
    <property type="match status" value="1"/>
</dbReference>
<protein>
    <submittedName>
        <fullName evidence="5">Transcriptional regulatory protein DegU</fullName>
    </submittedName>
</protein>
<dbReference type="STRING" id="1789004.FEMY_15840"/>
<evidence type="ECO:0000259" key="4">
    <source>
        <dbReference type="PROSITE" id="PS50110"/>
    </source>
</evidence>
<dbReference type="InterPro" id="IPR036388">
    <property type="entry name" value="WH-like_DNA-bd_sf"/>
</dbReference>
<dbReference type="InterPro" id="IPR000792">
    <property type="entry name" value="Tscrpt_reg_LuxR_C"/>
</dbReference>
<dbReference type="InterPro" id="IPR051015">
    <property type="entry name" value="EvgA-like"/>
</dbReference>
<dbReference type="InterPro" id="IPR011006">
    <property type="entry name" value="CheY-like_superfamily"/>
</dbReference>
<dbReference type="CDD" id="cd06170">
    <property type="entry name" value="LuxR_C_like"/>
    <property type="match status" value="1"/>
</dbReference>
<feature type="domain" description="HTH luxR-type" evidence="3">
    <location>
        <begin position="153"/>
        <end position="218"/>
    </location>
</feature>
<sequence>MGVGSNVMMNQDDEKSMKVLMVDDHALFRDGLRLLLCSTHPDAQLLEASTLAGALSLLLEHANLTMCFLDLDLKQERGLPVLKKIKLESPNLPVVIVSGSEDSSTVRACMQAGAMSYIPKSLTSEKFLYALQRVLKGEIFLPHEEENDVEPSAPSGIPNLTPRQREVLYALSRGFSTKSIARELSLSEYTVKDHISDLFRILGASNRVEAVTKASLFYLRPR</sequence>
<gene>
    <name evidence="5" type="primary">degU</name>
    <name evidence="5" type="ORF">FEMY_15840</name>
</gene>
<dbReference type="CDD" id="cd17535">
    <property type="entry name" value="REC_NarL-like"/>
    <property type="match status" value="1"/>
</dbReference>
<dbReference type="Gene3D" id="1.10.10.10">
    <property type="entry name" value="Winged helix-like DNA-binding domain superfamily/Winged helix DNA-binding domain"/>
    <property type="match status" value="1"/>
</dbReference>
<dbReference type="AlphaFoldDB" id="A0A149VXD3"/>
<evidence type="ECO:0000256" key="2">
    <source>
        <dbReference type="PROSITE-ProRule" id="PRU00169"/>
    </source>
</evidence>
<dbReference type="Gene3D" id="3.40.50.2300">
    <property type="match status" value="1"/>
</dbReference>
<organism evidence="5 6">
    <name type="scientific">Ferrovum myxofaciens</name>
    <dbReference type="NCBI Taxonomy" id="416213"/>
    <lineage>
        <taxon>Bacteria</taxon>
        <taxon>Pseudomonadati</taxon>
        <taxon>Pseudomonadota</taxon>
        <taxon>Betaproteobacteria</taxon>
        <taxon>Ferrovales</taxon>
        <taxon>Ferrovaceae</taxon>
        <taxon>Ferrovum</taxon>
    </lineage>
</organism>
<dbReference type="PROSITE" id="PS50110">
    <property type="entry name" value="RESPONSE_REGULATORY"/>
    <property type="match status" value="1"/>
</dbReference>
<dbReference type="Pfam" id="PF00196">
    <property type="entry name" value="GerE"/>
    <property type="match status" value="1"/>
</dbReference>
<accession>A0A149VXD3</accession>
<comment type="caution">
    <text evidence="5">The sequence shown here is derived from an EMBL/GenBank/DDBJ whole genome shotgun (WGS) entry which is preliminary data.</text>
</comment>
<dbReference type="PANTHER" id="PTHR45566">
    <property type="entry name" value="HTH-TYPE TRANSCRIPTIONAL REGULATOR YHJB-RELATED"/>
    <property type="match status" value="1"/>
</dbReference>
<evidence type="ECO:0000313" key="5">
    <source>
        <dbReference type="EMBL" id="KXW57877.1"/>
    </source>
</evidence>
<dbReference type="SMART" id="SM00421">
    <property type="entry name" value="HTH_LUXR"/>
    <property type="match status" value="1"/>
</dbReference>
<evidence type="ECO:0000313" key="6">
    <source>
        <dbReference type="Proteomes" id="UP000075653"/>
    </source>
</evidence>
<evidence type="ECO:0000256" key="1">
    <source>
        <dbReference type="ARBA" id="ARBA00022553"/>
    </source>
</evidence>
<dbReference type="SMART" id="SM00448">
    <property type="entry name" value="REC"/>
    <property type="match status" value="1"/>
</dbReference>
<feature type="modified residue" description="4-aspartylphosphate" evidence="2">
    <location>
        <position position="70"/>
    </location>
</feature>
<feature type="domain" description="Response regulatory" evidence="4">
    <location>
        <begin position="18"/>
        <end position="135"/>
    </location>
</feature>
<evidence type="ECO:0000259" key="3">
    <source>
        <dbReference type="PROSITE" id="PS50043"/>
    </source>
</evidence>
<dbReference type="InterPro" id="IPR058245">
    <property type="entry name" value="NreC/VraR/RcsB-like_REC"/>
</dbReference>
<dbReference type="Proteomes" id="UP000075653">
    <property type="component" value="Unassembled WGS sequence"/>
</dbReference>
<dbReference type="RefSeq" id="WP_062188182.1">
    <property type="nucleotide sequence ID" value="NZ_JAFJVN010000008.1"/>
</dbReference>